<dbReference type="Gene3D" id="2.60.40.60">
    <property type="entry name" value="Cadherins"/>
    <property type="match status" value="11"/>
</dbReference>
<keyword evidence="6 12" id="KW-0106">Calcium</keyword>
<dbReference type="PROSITE" id="PS50268">
    <property type="entry name" value="CADHERIN_2"/>
    <property type="match status" value="11"/>
</dbReference>
<evidence type="ECO:0000256" key="4">
    <source>
        <dbReference type="ARBA" id="ARBA00022729"/>
    </source>
</evidence>
<dbReference type="Proteomes" id="UP001497497">
    <property type="component" value="Unassembled WGS sequence"/>
</dbReference>
<keyword evidence="3" id="KW-0812">Transmembrane</keyword>
<protein>
    <recommendedName>
        <fullName evidence="13">Cadherin domain-containing protein</fullName>
    </recommendedName>
</protein>
<evidence type="ECO:0000256" key="5">
    <source>
        <dbReference type="ARBA" id="ARBA00022737"/>
    </source>
</evidence>
<accession>A0AAV2HAN3</accession>
<evidence type="ECO:0000256" key="7">
    <source>
        <dbReference type="ARBA" id="ARBA00022889"/>
    </source>
</evidence>
<feature type="domain" description="Cadherin" evidence="13">
    <location>
        <begin position="887"/>
        <end position="991"/>
    </location>
</feature>
<dbReference type="FunFam" id="2.60.40.60:FF:000039">
    <property type="entry name" value="FAT atypical cadherin 3"/>
    <property type="match status" value="1"/>
</dbReference>
<dbReference type="InterPro" id="IPR020894">
    <property type="entry name" value="Cadherin_CS"/>
</dbReference>
<reference evidence="14 15" key="1">
    <citation type="submission" date="2024-04" db="EMBL/GenBank/DDBJ databases">
        <authorList>
            <consortium name="Genoscope - CEA"/>
            <person name="William W."/>
        </authorList>
    </citation>
    <scope>NUCLEOTIDE SEQUENCE [LARGE SCALE GENOMIC DNA]</scope>
</reference>
<dbReference type="PANTHER" id="PTHR24027">
    <property type="entry name" value="CADHERIN-23"/>
    <property type="match status" value="1"/>
</dbReference>
<dbReference type="GO" id="GO:0016477">
    <property type="term" value="P:cell migration"/>
    <property type="evidence" value="ECO:0007669"/>
    <property type="project" value="TreeGrafter"/>
</dbReference>
<evidence type="ECO:0000256" key="11">
    <source>
        <dbReference type="ARBA" id="ARBA00023180"/>
    </source>
</evidence>
<dbReference type="InterPro" id="IPR039808">
    <property type="entry name" value="Cadherin"/>
</dbReference>
<dbReference type="FunFam" id="2.60.40.60:FF:000032">
    <property type="entry name" value="FAT atypical cadherin 1"/>
    <property type="match status" value="1"/>
</dbReference>
<keyword evidence="11" id="KW-0325">Glycoprotein</keyword>
<feature type="non-terminal residue" evidence="14">
    <location>
        <position position="1"/>
    </location>
</feature>
<evidence type="ECO:0000256" key="3">
    <source>
        <dbReference type="ARBA" id="ARBA00022692"/>
    </source>
</evidence>
<feature type="domain" description="Cadherin" evidence="13">
    <location>
        <begin position="685"/>
        <end position="790"/>
    </location>
</feature>
<dbReference type="GO" id="GO:0005509">
    <property type="term" value="F:calcium ion binding"/>
    <property type="evidence" value="ECO:0007669"/>
    <property type="project" value="UniProtKB-UniRule"/>
</dbReference>
<sequence>STRGNITLRKPLDFETKTNYTLDVVARERGGEYSSNVTITIFINDTNDEIPVCNPNYIVRTVKENELVNYTIVTLTCTDRDLGSILSYTLTKGNSTLFKVIFIFVNFSSLKLNAPLDYERATFHDLTVTVSDGVSSHDVPVSVVVNVADVDEGPPVFESGLYQVNISEAINISAVILKVKANDPDSPLSENGIVRYLFANTNRQFFIDSNTGNISVLESLDRETVPMYNLTVRASDASNFTSTTVIINVLDVNDNAPVFTSSSYRGNISEITQVGTSILTVTASDKDDPNTNNYGKVFYAIVGGSSNFSINSTTGVIQNLRILDADSLGITMYTLIVSATGKVIKVVEDNKQPIHNTTVTINLKITDINDNDPFPVFNPAVYSAAVSEDVAVGFSLASVTATDGDISPAFRNVTYAIIDGNTGGKFSINNSGALTVSSALDYETTTNYSLVIQASDGVHYANVSYSILVKPVNEFTPVFNPGNVTLPIPENTVFGSNVTVSVSMGCNNSNIMFQITNGNNGSKFSIDHVKGTIMLVANLDYETKNIYYLEITASDQGFPPMTSSGTVTVGILDVNEYAPVFVPASPYNVSVKENLNINSVLIKVNASDGDIFDSTKMFSIFAGNGAEKFLIDPVTGSIRLLNSLDYEQQKYYNLTLRVADSGNLLGTVTLNIFVEDVNDNRPVCNDTFVAVIVDENVTAGDLFTPLSATDEDKGFLQGTVRYYIVAGDPDVTFDVDEFSGEIKTTKPLDRETVSNYTLTVSAVDDMPGSSNQKTNVMIKVNDVNDNPPMCISIINIDRREGMTNITTLTCTDRDKNTVLSYSVARFYYKITGPFGIDPLTGQVSVISNIDRETNQAYTLLIRATDKGMPARTGTLTLSNLNDNAPYIIPIPPVNIKEDQPIGRFVVKVNASDNDADLNAQLVYNISSGNSANKFNIDSVDGTIVLQGSLDYETTKLYELVVTVTDKGLPPLSTSATVTVSVSDINDNSPVCNESLYVSNIPENAKDILVTKVFDINATDADLSDNIKIFSIISGNTSVKFTIDSSTGIIRILSSLDYEQQQSYALTLLVQDSTALNSTTIISITVLDVNDNSPVCKDTSVVVSVDENKSTG</sequence>
<organism evidence="14 15">
    <name type="scientific">Lymnaea stagnalis</name>
    <name type="common">Great pond snail</name>
    <name type="synonym">Helix stagnalis</name>
    <dbReference type="NCBI Taxonomy" id="6523"/>
    <lineage>
        <taxon>Eukaryota</taxon>
        <taxon>Metazoa</taxon>
        <taxon>Spiralia</taxon>
        <taxon>Lophotrochozoa</taxon>
        <taxon>Mollusca</taxon>
        <taxon>Gastropoda</taxon>
        <taxon>Heterobranchia</taxon>
        <taxon>Euthyneura</taxon>
        <taxon>Panpulmonata</taxon>
        <taxon>Hygrophila</taxon>
        <taxon>Lymnaeoidea</taxon>
        <taxon>Lymnaeidae</taxon>
        <taxon>Lymnaea</taxon>
    </lineage>
</organism>
<keyword evidence="10" id="KW-1015">Disulfide bond</keyword>
<dbReference type="CDD" id="cd11304">
    <property type="entry name" value="Cadherin_repeat"/>
    <property type="match status" value="11"/>
</dbReference>
<dbReference type="GO" id="GO:0016342">
    <property type="term" value="C:catenin complex"/>
    <property type="evidence" value="ECO:0007669"/>
    <property type="project" value="TreeGrafter"/>
</dbReference>
<evidence type="ECO:0000259" key="13">
    <source>
        <dbReference type="PROSITE" id="PS50268"/>
    </source>
</evidence>
<evidence type="ECO:0000256" key="12">
    <source>
        <dbReference type="PROSITE-ProRule" id="PRU00043"/>
    </source>
</evidence>
<feature type="domain" description="Cadherin" evidence="13">
    <location>
        <begin position="158"/>
        <end position="259"/>
    </location>
</feature>
<dbReference type="SMART" id="SM00112">
    <property type="entry name" value="CA"/>
    <property type="match status" value="11"/>
</dbReference>
<evidence type="ECO:0000256" key="10">
    <source>
        <dbReference type="ARBA" id="ARBA00023157"/>
    </source>
</evidence>
<dbReference type="GO" id="GO:0008013">
    <property type="term" value="F:beta-catenin binding"/>
    <property type="evidence" value="ECO:0007669"/>
    <property type="project" value="TreeGrafter"/>
</dbReference>
<evidence type="ECO:0000256" key="2">
    <source>
        <dbReference type="ARBA" id="ARBA00022536"/>
    </source>
</evidence>
<feature type="domain" description="Cadherin" evidence="13">
    <location>
        <begin position="803"/>
        <end position="887"/>
    </location>
</feature>
<proteinExistence type="predicted"/>
<feature type="domain" description="Cadherin" evidence="13">
    <location>
        <begin position="2"/>
        <end position="57"/>
    </location>
</feature>
<keyword evidence="2" id="KW-0245">EGF-like domain</keyword>
<keyword evidence="5" id="KW-0677">Repeat</keyword>
<evidence type="ECO:0000256" key="6">
    <source>
        <dbReference type="ARBA" id="ARBA00022837"/>
    </source>
</evidence>
<dbReference type="PROSITE" id="PS00232">
    <property type="entry name" value="CADHERIN_1"/>
    <property type="match status" value="6"/>
</dbReference>
<evidence type="ECO:0000313" key="14">
    <source>
        <dbReference type="EMBL" id="CAL1529071.1"/>
    </source>
</evidence>
<dbReference type="SUPFAM" id="SSF49313">
    <property type="entry name" value="Cadherin-like"/>
    <property type="match status" value="11"/>
</dbReference>
<comment type="subcellular location">
    <subcellularLocation>
        <location evidence="1">Membrane</location>
        <topology evidence="1">Single-pass membrane protein</topology>
    </subcellularLocation>
</comment>
<dbReference type="GO" id="GO:0045296">
    <property type="term" value="F:cadherin binding"/>
    <property type="evidence" value="ECO:0007669"/>
    <property type="project" value="TreeGrafter"/>
</dbReference>
<keyword evidence="4" id="KW-0732">Signal</keyword>
<feature type="domain" description="Cadherin" evidence="13">
    <location>
        <begin position="54"/>
        <end position="157"/>
    </location>
</feature>
<dbReference type="PANTHER" id="PTHR24027:SF438">
    <property type="entry name" value="CADHERIN 23"/>
    <property type="match status" value="1"/>
</dbReference>
<dbReference type="EMBL" id="CAXITT010000042">
    <property type="protein sequence ID" value="CAL1529071.1"/>
    <property type="molecule type" value="Genomic_DNA"/>
</dbReference>
<name>A0AAV2HAN3_LYMST</name>
<keyword evidence="15" id="KW-1185">Reference proteome</keyword>
<feature type="domain" description="Cadherin" evidence="13">
    <location>
        <begin position="480"/>
        <end position="581"/>
    </location>
</feature>
<feature type="domain" description="Cadherin" evidence="13">
    <location>
        <begin position="583"/>
        <end position="684"/>
    </location>
</feature>
<keyword evidence="9" id="KW-0472">Membrane</keyword>
<keyword evidence="7" id="KW-0130">Cell adhesion</keyword>
<evidence type="ECO:0000256" key="1">
    <source>
        <dbReference type="ARBA" id="ARBA00004167"/>
    </source>
</evidence>
<dbReference type="Pfam" id="PF00028">
    <property type="entry name" value="Cadherin"/>
    <property type="match status" value="9"/>
</dbReference>
<comment type="caution">
    <text evidence="14">The sequence shown here is derived from an EMBL/GenBank/DDBJ whole genome shotgun (WGS) entry which is preliminary data.</text>
</comment>
<dbReference type="AlphaFoldDB" id="A0AAV2HAN3"/>
<evidence type="ECO:0000256" key="9">
    <source>
        <dbReference type="ARBA" id="ARBA00023136"/>
    </source>
</evidence>
<gene>
    <name evidence="14" type="ORF">GSLYS_00003226001</name>
</gene>
<dbReference type="PRINTS" id="PR00205">
    <property type="entry name" value="CADHERIN"/>
</dbReference>
<dbReference type="InterPro" id="IPR015919">
    <property type="entry name" value="Cadherin-like_sf"/>
</dbReference>
<keyword evidence="8" id="KW-1133">Transmembrane helix</keyword>
<feature type="domain" description="Cadherin" evidence="13">
    <location>
        <begin position="378"/>
        <end position="479"/>
    </location>
</feature>
<feature type="domain" description="Cadherin" evidence="13">
    <location>
        <begin position="260"/>
        <end position="377"/>
    </location>
</feature>
<dbReference type="FunFam" id="2.60.40.60:FF:000020">
    <property type="entry name" value="Dachsous cadherin-related 1b"/>
    <property type="match status" value="2"/>
</dbReference>
<evidence type="ECO:0000313" key="15">
    <source>
        <dbReference type="Proteomes" id="UP001497497"/>
    </source>
</evidence>
<evidence type="ECO:0000256" key="8">
    <source>
        <dbReference type="ARBA" id="ARBA00022989"/>
    </source>
</evidence>
<feature type="non-terminal residue" evidence="14">
    <location>
        <position position="1111"/>
    </location>
</feature>
<dbReference type="GO" id="GO:0007156">
    <property type="term" value="P:homophilic cell adhesion via plasma membrane adhesion molecules"/>
    <property type="evidence" value="ECO:0007669"/>
    <property type="project" value="InterPro"/>
</dbReference>
<dbReference type="FunFam" id="2.60.40.60:FF:000015">
    <property type="entry name" value="FAT atypical cadherin 1"/>
    <property type="match status" value="2"/>
</dbReference>
<feature type="domain" description="Cadherin" evidence="13">
    <location>
        <begin position="992"/>
        <end position="1095"/>
    </location>
</feature>
<dbReference type="InterPro" id="IPR002126">
    <property type="entry name" value="Cadherin-like_dom"/>
</dbReference>